<accession>A0A382HTW1</accession>
<name>A0A382HTW1_9ZZZZ</name>
<dbReference type="AlphaFoldDB" id="A0A382HTW1"/>
<organism evidence="1">
    <name type="scientific">marine metagenome</name>
    <dbReference type="NCBI Taxonomy" id="408172"/>
    <lineage>
        <taxon>unclassified sequences</taxon>
        <taxon>metagenomes</taxon>
        <taxon>ecological metagenomes</taxon>
    </lineage>
</organism>
<gene>
    <name evidence="1" type="ORF">METZ01_LOCUS243473</name>
</gene>
<protein>
    <submittedName>
        <fullName evidence="1">Uncharacterized protein</fullName>
    </submittedName>
</protein>
<sequence>MKAVVHLTQTPAGNVGIHLRGADTGVTEELLNHTQVRAVFHEVRGEA</sequence>
<dbReference type="EMBL" id="UINC01063218">
    <property type="protein sequence ID" value="SVB90619.1"/>
    <property type="molecule type" value="Genomic_DNA"/>
</dbReference>
<proteinExistence type="predicted"/>
<feature type="non-terminal residue" evidence="1">
    <location>
        <position position="47"/>
    </location>
</feature>
<evidence type="ECO:0000313" key="1">
    <source>
        <dbReference type="EMBL" id="SVB90619.1"/>
    </source>
</evidence>
<reference evidence="1" key="1">
    <citation type="submission" date="2018-05" db="EMBL/GenBank/DDBJ databases">
        <authorList>
            <person name="Lanie J.A."/>
            <person name="Ng W.-L."/>
            <person name="Kazmierczak K.M."/>
            <person name="Andrzejewski T.M."/>
            <person name="Davidsen T.M."/>
            <person name="Wayne K.J."/>
            <person name="Tettelin H."/>
            <person name="Glass J.I."/>
            <person name="Rusch D."/>
            <person name="Podicherti R."/>
            <person name="Tsui H.-C.T."/>
            <person name="Winkler M.E."/>
        </authorList>
    </citation>
    <scope>NUCLEOTIDE SEQUENCE</scope>
</reference>